<evidence type="ECO:0000313" key="3">
    <source>
        <dbReference type="Proteomes" id="UP001165653"/>
    </source>
</evidence>
<dbReference type="EMBL" id="JAPDDR010000002">
    <property type="protein sequence ID" value="MCW1912932.1"/>
    <property type="molecule type" value="Genomic_DNA"/>
</dbReference>
<reference evidence="2" key="1">
    <citation type="submission" date="2022-10" db="EMBL/GenBank/DDBJ databases">
        <title>Luteolibacter sp. GHJ8, whole genome shotgun sequencing project.</title>
        <authorList>
            <person name="Zhao G."/>
            <person name="Shen L."/>
        </authorList>
    </citation>
    <scope>NUCLEOTIDE SEQUENCE</scope>
    <source>
        <strain evidence="2">GHJ8</strain>
    </source>
</reference>
<organism evidence="2 3">
    <name type="scientific">Luteolibacter rhizosphaerae</name>
    <dbReference type="NCBI Taxonomy" id="2989719"/>
    <lineage>
        <taxon>Bacteria</taxon>
        <taxon>Pseudomonadati</taxon>
        <taxon>Verrucomicrobiota</taxon>
        <taxon>Verrucomicrobiia</taxon>
        <taxon>Verrucomicrobiales</taxon>
        <taxon>Verrucomicrobiaceae</taxon>
        <taxon>Luteolibacter</taxon>
    </lineage>
</organism>
<dbReference type="RefSeq" id="WP_264511851.1">
    <property type="nucleotide sequence ID" value="NZ_JAPDDR010000002.1"/>
</dbReference>
<keyword evidence="1" id="KW-0472">Membrane</keyword>
<keyword evidence="3" id="KW-1185">Reference proteome</keyword>
<evidence type="ECO:0000256" key="1">
    <source>
        <dbReference type="SAM" id="Phobius"/>
    </source>
</evidence>
<gene>
    <name evidence="2" type="ORF">OJ996_05070</name>
</gene>
<comment type="caution">
    <text evidence="2">The sequence shown here is derived from an EMBL/GenBank/DDBJ whole genome shotgun (WGS) entry which is preliminary data.</text>
</comment>
<keyword evidence="1" id="KW-1133">Transmembrane helix</keyword>
<proteinExistence type="predicted"/>
<name>A0ABT3FZT5_9BACT</name>
<protein>
    <submittedName>
        <fullName evidence="2">Uncharacterized protein</fullName>
    </submittedName>
</protein>
<sequence>MKGPSPTSDKAQPRADLGLKLVAGSWIVAAALLVGAGLWQWIAG</sequence>
<keyword evidence="1" id="KW-0812">Transmembrane</keyword>
<feature type="transmembrane region" description="Helical" evidence="1">
    <location>
        <begin position="21"/>
        <end position="42"/>
    </location>
</feature>
<evidence type="ECO:0000313" key="2">
    <source>
        <dbReference type="EMBL" id="MCW1912932.1"/>
    </source>
</evidence>
<dbReference type="Proteomes" id="UP001165653">
    <property type="component" value="Unassembled WGS sequence"/>
</dbReference>
<accession>A0ABT3FZT5</accession>